<dbReference type="NCBIfam" id="TIGR01690">
    <property type="entry name" value="ICE_RAQPRD"/>
    <property type="match status" value="1"/>
</dbReference>
<protein>
    <submittedName>
        <fullName evidence="3">Conjugal transfer protein</fullName>
    </submittedName>
</protein>
<dbReference type="EMBL" id="DMND01000102">
    <property type="protein sequence ID" value="HAN27512.1"/>
    <property type="molecule type" value="Genomic_DNA"/>
</dbReference>
<reference evidence="3 4" key="1">
    <citation type="journal article" date="2018" name="Nat. Biotechnol.">
        <title>A standardized bacterial taxonomy based on genome phylogeny substantially revises the tree of life.</title>
        <authorList>
            <person name="Parks D.H."/>
            <person name="Chuvochina M."/>
            <person name="Waite D.W."/>
            <person name="Rinke C."/>
            <person name="Skarshewski A."/>
            <person name="Chaumeil P.A."/>
            <person name="Hugenholtz P."/>
        </authorList>
    </citation>
    <scope>NUCLEOTIDE SEQUENCE [LARGE SCALE GENOMIC DNA]</scope>
    <source>
        <strain evidence="3">UBA9158</strain>
    </source>
</reference>
<evidence type="ECO:0000256" key="2">
    <source>
        <dbReference type="SAM" id="SignalP"/>
    </source>
</evidence>
<sequence>MTKHRFATATLLALAFIAPGSWADADAERAMLARLLHEIALLESLIAGSEAEADPDARIHFQYDWLRQDLERVRAGIQAHLDAPRNTPRPVPPLRGDYRQ</sequence>
<evidence type="ECO:0000313" key="4">
    <source>
        <dbReference type="Proteomes" id="UP000259273"/>
    </source>
</evidence>
<organism evidence="3 4">
    <name type="scientific">Haliea salexigens</name>
    <dbReference type="NCBI Taxonomy" id="287487"/>
    <lineage>
        <taxon>Bacteria</taxon>
        <taxon>Pseudomonadati</taxon>
        <taxon>Pseudomonadota</taxon>
        <taxon>Gammaproteobacteria</taxon>
        <taxon>Cellvibrionales</taxon>
        <taxon>Halieaceae</taxon>
        <taxon>Haliea</taxon>
    </lineage>
</organism>
<accession>A0A3C1KLC0</accession>
<dbReference type="Pfam" id="PF09686">
    <property type="entry name" value="Plasmid_RAQPRD"/>
    <property type="match status" value="1"/>
</dbReference>
<dbReference type="AlphaFoldDB" id="A0A3C1KLC0"/>
<name>A0A3C1KLC0_9GAMM</name>
<comment type="caution">
    <text evidence="3">The sequence shown here is derived from an EMBL/GenBank/DDBJ whole genome shotgun (WGS) entry which is preliminary data.</text>
</comment>
<dbReference type="Proteomes" id="UP000259273">
    <property type="component" value="Unassembled WGS sequence"/>
</dbReference>
<dbReference type="InterPro" id="IPR019110">
    <property type="entry name" value="Uncharacterised_RAQPRD"/>
</dbReference>
<feature type="chain" id="PRO_5017692150" evidence="2">
    <location>
        <begin position="24"/>
        <end position="100"/>
    </location>
</feature>
<evidence type="ECO:0000313" key="3">
    <source>
        <dbReference type="EMBL" id="HAN27512.1"/>
    </source>
</evidence>
<evidence type="ECO:0000256" key="1">
    <source>
        <dbReference type="SAM" id="MobiDB-lite"/>
    </source>
</evidence>
<feature type="region of interest" description="Disordered" evidence="1">
    <location>
        <begin position="78"/>
        <end position="100"/>
    </location>
</feature>
<keyword evidence="2" id="KW-0732">Signal</keyword>
<proteinExistence type="predicted"/>
<gene>
    <name evidence="3" type="ORF">DCP75_07300</name>
</gene>
<feature type="signal peptide" evidence="2">
    <location>
        <begin position="1"/>
        <end position="23"/>
    </location>
</feature>